<dbReference type="OrthoDB" id="1938972at2759"/>
<proteinExistence type="predicted"/>
<feature type="region of interest" description="Disordered" evidence="1">
    <location>
        <begin position="127"/>
        <end position="153"/>
    </location>
</feature>
<dbReference type="Proteomes" id="UP000572817">
    <property type="component" value="Unassembled WGS sequence"/>
</dbReference>
<dbReference type="AlphaFoldDB" id="A0A8H4N7N3"/>
<gene>
    <name evidence="3" type="ORF">GTA08_BOTSDO02262</name>
</gene>
<name>A0A8H4N7N3_9PEZI</name>
<feature type="domain" description="Retrovirus-related Pol polyprotein from transposon TNT 1-94-like beta-barrel" evidence="2">
    <location>
        <begin position="24"/>
        <end position="105"/>
    </location>
</feature>
<reference evidence="3" key="1">
    <citation type="submission" date="2020-04" db="EMBL/GenBank/DDBJ databases">
        <title>Genome Assembly and Annotation of Botryosphaeria dothidea sdau 11-99, a Latent Pathogen of Apple Fruit Ring Rot in China.</title>
        <authorList>
            <person name="Yu C."/>
            <person name="Diao Y."/>
            <person name="Lu Q."/>
            <person name="Zhao J."/>
            <person name="Cui S."/>
            <person name="Peng C."/>
            <person name="He B."/>
            <person name="Liu H."/>
        </authorList>
    </citation>
    <scope>NUCLEOTIDE SEQUENCE [LARGE SCALE GENOMIC DNA]</scope>
    <source>
        <strain evidence="3">Sdau11-99</strain>
    </source>
</reference>
<protein>
    <recommendedName>
        <fullName evidence="2">Retrovirus-related Pol polyprotein from transposon TNT 1-94-like beta-barrel domain-containing protein</fullName>
    </recommendedName>
</protein>
<evidence type="ECO:0000313" key="3">
    <source>
        <dbReference type="EMBL" id="KAF4310288.1"/>
    </source>
</evidence>
<dbReference type="Pfam" id="PF22936">
    <property type="entry name" value="Pol_BBD"/>
    <property type="match status" value="1"/>
</dbReference>
<organism evidence="3 4">
    <name type="scientific">Botryosphaeria dothidea</name>
    <dbReference type="NCBI Taxonomy" id="55169"/>
    <lineage>
        <taxon>Eukaryota</taxon>
        <taxon>Fungi</taxon>
        <taxon>Dikarya</taxon>
        <taxon>Ascomycota</taxon>
        <taxon>Pezizomycotina</taxon>
        <taxon>Dothideomycetes</taxon>
        <taxon>Dothideomycetes incertae sedis</taxon>
        <taxon>Botryosphaeriales</taxon>
        <taxon>Botryosphaeriaceae</taxon>
        <taxon>Botryosphaeria</taxon>
    </lineage>
</organism>
<dbReference type="EMBL" id="WWBZ02000016">
    <property type="protein sequence ID" value="KAF4310288.1"/>
    <property type="molecule type" value="Genomic_DNA"/>
</dbReference>
<evidence type="ECO:0000259" key="2">
    <source>
        <dbReference type="Pfam" id="PF22936"/>
    </source>
</evidence>
<dbReference type="InterPro" id="IPR054722">
    <property type="entry name" value="PolX-like_BBD"/>
</dbReference>
<comment type="caution">
    <text evidence="3">The sequence shown here is derived from an EMBL/GenBank/DDBJ whole genome shotgun (WGS) entry which is preliminary data.</text>
</comment>
<evidence type="ECO:0000313" key="4">
    <source>
        <dbReference type="Proteomes" id="UP000572817"/>
    </source>
</evidence>
<accession>A0A8H4N7N3</accession>
<sequence length="153" mass="17011">MWLLDFLMRQLCDEPDNPASPSDWIIDSGATSHITGFKRYYTPSTFQPCFQVGWQVVGHLRIRGYGNVQLSATHLNDQAPANIELKKVGYVPGALNLISVLALCDQYSGDLSLQCDGEYCVFMRKSDASGREPPVKVDNEKAQELGKKERGEG</sequence>
<evidence type="ECO:0000256" key="1">
    <source>
        <dbReference type="SAM" id="MobiDB-lite"/>
    </source>
</evidence>
<keyword evidence="4" id="KW-1185">Reference proteome</keyword>